<comment type="caution">
    <text evidence="4">The sequence shown here is derived from an EMBL/GenBank/DDBJ whole genome shotgun (WGS) entry which is preliminary data.</text>
</comment>
<feature type="region of interest" description="Disordered" evidence="2">
    <location>
        <begin position="33"/>
        <end position="70"/>
    </location>
</feature>
<dbReference type="Pfam" id="PF13300">
    <property type="entry name" value="DUF4078"/>
    <property type="match status" value="1"/>
</dbReference>
<dbReference type="Pfam" id="PF25449">
    <property type="entry name" value="CCDC174_GRSR"/>
    <property type="match status" value="1"/>
</dbReference>
<dbReference type="PANTHER" id="PTHR15885">
    <property type="entry name" value="COILED-COIL DOMAIN-CONTAINING PROTEIN 174"/>
    <property type="match status" value="1"/>
</dbReference>
<feature type="region of interest" description="Disordered" evidence="2">
    <location>
        <begin position="244"/>
        <end position="320"/>
    </location>
</feature>
<dbReference type="InterPro" id="IPR025066">
    <property type="entry name" value="CCDC174-like"/>
</dbReference>
<feature type="compositionally biased region" description="Basic and acidic residues" evidence="2">
    <location>
        <begin position="292"/>
        <end position="306"/>
    </location>
</feature>
<evidence type="ECO:0000256" key="2">
    <source>
        <dbReference type="SAM" id="MobiDB-lite"/>
    </source>
</evidence>
<feature type="compositionally biased region" description="Basic and acidic residues" evidence="2">
    <location>
        <begin position="187"/>
        <end position="201"/>
    </location>
</feature>
<feature type="compositionally biased region" description="Low complexity" evidence="2">
    <location>
        <begin position="307"/>
        <end position="320"/>
    </location>
</feature>
<dbReference type="STRING" id="109895.A0A507E7W5"/>
<gene>
    <name evidence="4" type="ORF">PhCBS80983_g02577</name>
</gene>
<dbReference type="GO" id="GO:0005634">
    <property type="term" value="C:nucleus"/>
    <property type="evidence" value="ECO:0007669"/>
    <property type="project" value="TreeGrafter"/>
</dbReference>
<evidence type="ECO:0000313" key="4">
    <source>
        <dbReference type="EMBL" id="TPX59218.1"/>
    </source>
</evidence>
<protein>
    <recommendedName>
        <fullName evidence="3">CCDC174 alpha/beta GRSR domain-containing protein</fullName>
    </recommendedName>
</protein>
<sequence length="320" mass="36122">MWKKKEISVSASSVIDLKAELFKKQEAFQKEKIRTGSASMRAVSSKPIKKPPKNKGVEQRAKRDAEEAPTLNSTLEASWVALQRKSKIYDKMAREGAGGDENDEETLVDFLYKNASDDKALQQQVEIVEEDDEDAWVEAVDEFGRTRIVRRSQVDNLGLRFVKGASGDAAADDNDQGDTPTLLSGDMRQEMERQEWEREAEQELATGAPGHFDSRREIRTLGTGFYQFAQDDAERARQMQELKSIRDDTLENRDKSVQAKQGREKRLDSRRQKLLQMRAAKKRKLGAEVDDGERKVERHDGDDGRDGAALVDDLLSMAGS</sequence>
<keyword evidence="5" id="KW-1185">Reference proteome</keyword>
<proteinExistence type="predicted"/>
<name>A0A507E7W5_9FUNG</name>
<accession>A0A507E7W5</accession>
<dbReference type="PANTHER" id="PTHR15885:SF1">
    <property type="entry name" value="COILED-COIL DOMAIN-CONTAINING PROTEIN 174"/>
    <property type="match status" value="1"/>
</dbReference>
<evidence type="ECO:0000313" key="5">
    <source>
        <dbReference type="Proteomes" id="UP000318582"/>
    </source>
</evidence>
<reference evidence="4 5" key="1">
    <citation type="journal article" date="2019" name="Sci. Rep.">
        <title>Comparative genomics of chytrid fungi reveal insights into the obligate biotrophic and pathogenic lifestyle of Synchytrium endobioticum.</title>
        <authorList>
            <person name="van de Vossenberg B.T.L.H."/>
            <person name="Warris S."/>
            <person name="Nguyen H.D.T."/>
            <person name="van Gent-Pelzer M.P.E."/>
            <person name="Joly D.L."/>
            <person name="van de Geest H.C."/>
            <person name="Bonants P.J.M."/>
            <person name="Smith D.S."/>
            <person name="Levesque C.A."/>
            <person name="van der Lee T.A.J."/>
        </authorList>
    </citation>
    <scope>NUCLEOTIDE SEQUENCE [LARGE SCALE GENOMIC DNA]</scope>
    <source>
        <strain evidence="4 5">CBS 809.83</strain>
    </source>
</reference>
<evidence type="ECO:0000259" key="3">
    <source>
        <dbReference type="Pfam" id="PF25449"/>
    </source>
</evidence>
<organism evidence="4 5">
    <name type="scientific">Powellomyces hirtus</name>
    <dbReference type="NCBI Taxonomy" id="109895"/>
    <lineage>
        <taxon>Eukaryota</taxon>
        <taxon>Fungi</taxon>
        <taxon>Fungi incertae sedis</taxon>
        <taxon>Chytridiomycota</taxon>
        <taxon>Chytridiomycota incertae sedis</taxon>
        <taxon>Chytridiomycetes</taxon>
        <taxon>Spizellomycetales</taxon>
        <taxon>Powellomycetaceae</taxon>
        <taxon>Powellomyces</taxon>
    </lineage>
</organism>
<dbReference type="AlphaFoldDB" id="A0A507E7W5"/>
<evidence type="ECO:0000256" key="1">
    <source>
        <dbReference type="ARBA" id="ARBA00023054"/>
    </source>
</evidence>
<keyword evidence="1" id="KW-0175">Coiled coil</keyword>
<feature type="domain" description="CCDC174 alpha/beta GRSR" evidence="3">
    <location>
        <begin position="136"/>
        <end position="156"/>
    </location>
</feature>
<feature type="compositionally biased region" description="Basic and acidic residues" evidence="2">
    <location>
        <begin position="244"/>
        <end position="271"/>
    </location>
</feature>
<feature type="region of interest" description="Disordered" evidence="2">
    <location>
        <begin position="164"/>
        <end position="216"/>
    </location>
</feature>
<dbReference type="EMBL" id="QEAQ01000027">
    <property type="protein sequence ID" value="TPX59218.1"/>
    <property type="molecule type" value="Genomic_DNA"/>
</dbReference>
<dbReference type="InterPro" id="IPR057464">
    <property type="entry name" value="CCDC174_GRSR"/>
</dbReference>
<dbReference type="Proteomes" id="UP000318582">
    <property type="component" value="Unassembled WGS sequence"/>
</dbReference>
<feature type="compositionally biased region" description="Basic and acidic residues" evidence="2">
    <location>
        <begin position="55"/>
        <end position="66"/>
    </location>
</feature>